<dbReference type="EMBL" id="CP110431">
    <property type="protein sequence ID" value="WAQ89708.1"/>
    <property type="molecule type" value="Genomic_DNA"/>
</dbReference>
<evidence type="ECO:0000313" key="3">
    <source>
        <dbReference type="Proteomes" id="UP001164743"/>
    </source>
</evidence>
<keyword evidence="3" id="KW-1185">Reference proteome</keyword>
<reference evidence="2" key="1">
    <citation type="submission" date="2022-10" db="EMBL/GenBank/DDBJ databases">
        <title>Puccinia triticina Genome sequencing and assembly.</title>
        <authorList>
            <person name="Li C."/>
        </authorList>
    </citation>
    <scope>NUCLEOTIDE SEQUENCE</scope>
    <source>
        <strain evidence="2">Pt15</strain>
    </source>
</reference>
<proteinExistence type="predicted"/>
<dbReference type="Proteomes" id="UP001164743">
    <property type="component" value="Chromosome 11A"/>
</dbReference>
<gene>
    <name evidence="2" type="ORF">PtA15_11A399</name>
</gene>
<sequence>MPQKACRSPPLHLEPHPTTPSNHIRTSNLPHWVAEHLQTSPQCPYAQIGADLP</sequence>
<dbReference type="RefSeq" id="XP_053025263.1">
    <property type="nucleotide sequence ID" value="XM_053161302.1"/>
</dbReference>
<organism evidence="2 3">
    <name type="scientific">Puccinia triticina</name>
    <dbReference type="NCBI Taxonomy" id="208348"/>
    <lineage>
        <taxon>Eukaryota</taxon>
        <taxon>Fungi</taxon>
        <taxon>Dikarya</taxon>
        <taxon>Basidiomycota</taxon>
        <taxon>Pucciniomycotina</taxon>
        <taxon>Pucciniomycetes</taxon>
        <taxon>Pucciniales</taxon>
        <taxon>Pucciniaceae</taxon>
        <taxon>Puccinia</taxon>
    </lineage>
</organism>
<evidence type="ECO:0000313" key="2">
    <source>
        <dbReference type="EMBL" id="WAQ89708.1"/>
    </source>
</evidence>
<protein>
    <submittedName>
        <fullName evidence="2">Uncharacterized protein</fullName>
    </submittedName>
</protein>
<accession>A0ABY7CWN6</accession>
<name>A0ABY7CWN6_9BASI</name>
<dbReference type="GeneID" id="77802197"/>
<evidence type="ECO:0000256" key="1">
    <source>
        <dbReference type="SAM" id="MobiDB-lite"/>
    </source>
</evidence>
<feature type="region of interest" description="Disordered" evidence="1">
    <location>
        <begin position="1"/>
        <end position="26"/>
    </location>
</feature>